<dbReference type="AlphaFoldDB" id="A0AAD3DSV2"/>
<dbReference type="GO" id="GO:0005829">
    <property type="term" value="C:cytosol"/>
    <property type="evidence" value="ECO:0007669"/>
    <property type="project" value="GOC"/>
</dbReference>
<organism evidence="3 4">
    <name type="scientific">Astrephomene gubernaculifera</name>
    <dbReference type="NCBI Taxonomy" id="47775"/>
    <lineage>
        <taxon>Eukaryota</taxon>
        <taxon>Viridiplantae</taxon>
        <taxon>Chlorophyta</taxon>
        <taxon>core chlorophytes</taxon>
        <taxon>Chlorophyceae</taxon>
        <taxon>CS clade</taxon>
        <taxon>Chlamydomonadales</taxon>
        <taxon>Astrephomenaceae</taxon>
        <taxon>Astrephomene</taxon>
    </lineage>
</organism>
<keyword evidence="4" id="KW-1185">Reference proteome</keyword>
<evidence type="ECO:0000256" key="1">
    <source>
        <dbReference type="SAM" id="MobiDB-lite"/>
    </source>
</evidence>
<dbReference type="PANTHER" id="PTHR13251">
    <property type="entry name" value="EPILEPSY HOLOPROSENCEPHALY CANDIDATE 1/TMEM1"/>
    <property type="match status" value="1"/>
</dbReference>
<feature type="domain" description="TRAPPC10/Trs130 N-terminal" evidence="2">
    <location>
        <begin position="170"/>
        <end position="336"/>
    </location>
</feature>
<dbReference type="GO" id="GO:0034498">
    <property type="term" value="P:early endosome to Golgi transport"/>
    <property type="evidence" value="ECO:0007669"/>
    <property type="project" value="TreeGrafter"/>
</dbReference>
<feature type="compositionally biased region" description="Low complexity" evidence="1">
    <location>
        <begin position="74"/>
        <end position="118"/>
    </location>
</feature>
<dbReference type="InterPro" id="IPR045126">
    <property type="entry name" value="TRAPPC10/Trs130"/>
</dbReference>
<dbReference type="EMBL" id="BMAR01000014">
    <property type="protein sequence ID" value="GFR46524.1"/>
    <property type="molecule type" value="Genomic_DNA"/>
</dbReference>
<dbReference type="GO" id="GO:0006891">
    <property type="term" value="P:intra-Golgi vesicle-mediated transport"/>
    <property type="evidence" value="ECO:0007669"/>
    <property type="project" value="TreeGrafter"/>
</dbReference>
<dbReference type="GO" id="GO:1990071">
    <property type="term" value="C:TRAPPII protein complex"/>
    <property type="evidence" value="ECO:0007669"/>
    <property type="project" value="InterPro"/>
</dbReference>
<evidence type="ECO:0000259" key="2">
    <source>
        <dbReference type="Pfam" id="PF23036"/>
    </source>
</evidence>
<comment type="caution">
    <text evidence="3">The sequence shown here is derived from an EMBL/GenBank/DDBJ whole genome shotgun (WGS) entry which is preliminary data.</text>
</comment>
<sequence length="432" mass="43884">GVLGAEWLVVYVRPPELDVGDKAAKKVFDKLRDDFSPRGRTRVVRLDPPKGYSAAALAALAAVTAGSTGGSGGSSNLHNPPATYNNNNTYGNASNTSNYTSNHTGSSISSTSSSWVTPRGGGMGPPSVVPTPGGVGTVAGGGGGGSSSGMRVAGGGGGGVVVQGLDEFESGLRECVRSSFEARQAAYMAEVQRLANERRDPGWSFSSLYLVKDSLALLLEGCGLAADAYKEYVELEAAYQETLDRQRSSPAPAHAPAPGGGASGGLEGMGSGDCADDEFGAGGEGADVASLISASWRVTRRCVLKRAAIQEFRFRQYLFASQARLLLRLGRPVEVAERGLRFIAATAAELGQREGRAGAQGGVRPLLKEAWTFSACMAVIGAVTAAVFGRDTPPGGQQAGTAAAVAAAGAAAGPPTCLGVWEATAGVADPAG</sequence>
<name>A0AAD3DSV2_9CHLO</name>
<gene>
    <name evidence="3" type="ORF">Agub_g8110</name>
</gene>
<feature type="compositionally biased region" description="Gly residues" evidence="1">
    <location>
        <begin position="258"/>
        <end position="268"/>
    </location>
</feature>
<dbReference type="Pfam" id="PF23036">
    <property type="entry name" value="TRAPPC10_1st"/>
    <property type="match status" value="1"/>
</dbReference>
<feature type="compositionally biased region" description="Gly residues" evidence="1">
    <location>
        <begin position="133"/>
        <end position="149"/>
    </location>
</feature>
<dbReference type="PANTHER" id="PTHR13251:SF3">
    <property type="entry name" value="TRAFFICKING PROTEIN PARTICLE COMPLEX SUBUNIT 10"/>
    <property type="match status" value="1"/>
</dbReference>
<reference evidence="3 4" key="1">
    <citation type="journal article" date="2021" name="Sci. Rep.">
        <title>Genome sequencing of the multicellular alga Astrephomene provides insights into convergent evolution of germ-soma differentiation.</title>
        <authorList>
            <person name="Yamashita S."/>
            <person name="Yamamoto K."/>
            <person name="Matsuzaki R."/>
            <person name="Suzuki S."/>
            <person name="Yamaguchi H."/>
            <person name="Hirooka S."/>
            <person name="Minakuchi Y."/>
            <person name="Miyagishima S."/>
            <person name="Kawachi M."/>
            <person name="Toyoda A."/>
            <person name="Nozaki H."/>
        </authorList>
    </citation>
    <scope>NUCLEOTIDE SEQUENCE [LARGE SCALE GENOMIC DNA]</scope>
    <source>
        <strain evidence="3 4">NIES-4017</strain>
    </source>
</reference>
<evidence type="ECO:0000313" key="4">
    <source>
        <dbReference type="Proteomes" id="UP001054857"/>
    </source>
</evidence>
<feature type="non-terminal residue" evidence="3">
    <location>
        <position position="432"/>
    </location>
</feature>
<evidence type="ECO:0000313" key="3">
    <source>
        <dbReference type="EMBL" id="GFR46524.1"/>
    </source>
</evidence>
<accession>A0AAD3DSV2</accession>
<proteinExistence type="predicted"/>
<dbReference type="Proteomes" id="UP001054857">
    <property type="component" value="Unassembled WGS sequence"/>
</dbReference>
<feature type="region of interest" description="Disordered" evidence="1">
    <location>
        <begin position="243"/>
        <end position="268"/>
    </location>
</feature>
<feature type="non-terminal residue" evidence="3">
    <location>
        <position position="1"/>
    </location>
</feature>
<feature type="compositionally biased region" description="Low complexity" evidence="1">
    <location>
        <begin position="248"/>
        <end position="257"/>
    </location>
</feature>
<feature type="region of interest" description="Disordered" evidence="1">
    <location>
        <begin position="68"/>
        <end position="149"/>
    </location>
</feature>
<protein>
    <recommendedName>
        <fullName evidence="2">TRAPPC10/Trs130 N-terminal domain-containing protein</fullName>
    </recommendedName>
</protein>
<dbReference type="InterPro" id="IPR056913">
    <property type="entry name" value="TRAPPC10/Trs130_N"/>
</dbReference>